<organism evidence="1 2">
    <name type="scientific">Ixodes persulcatus</name>
    <name type="common">Taiga tick</name>
    <dbReference type="NCBI Taxonomy" id="34615"/>
    <lineage>
        <taxon>Eukaryota</taxon>
        <taxon>Metazoa</taxon>
        <taxon>Ecdysozoa</taxon>
        <taxon>Arthropoda</taxon>
        <taxon>Chelicerata</taxon>
        <taxon>Arachnida</taxon>
        <taxon>Acari</taxon>
        <taxon>Parasitiformes</taxon>
        <taxon>Ixodida</taxon>
        <taxon>Ixodoidea</taxon>
        <taxon>Ixodidae</taxon>
        <taxon>Ixodinae</taxon>
        <taxon>Ixodes</taxon>
    </lineage>
</organism>
<protein>
    <submittedName>
        <fullName evidence="1">Uncharacterized protein</fullName>
    </submittedName>
</protein>
<evidence type="ECO:0000313" key="2">
    <source>
        <dbReference type="Proteomes" id="UP000805193"/>
    </source>
</evidence>
<keyword evidence="2" id="KW-1185">Reference proteome</keyword>
<dbReference type="Proteomes" id="UP000805193">
    <property type="component" value="Unassembled WGS sequence"/>
</dbReference>
<sequence>MSLSNRLAIVTGGGSGIGKAVCHALAKDGATIVVADINLDAARAAVAELKGESHMALHVDVGDSSSVTSLVDSVGSQCRSPLSIVVHCAGVVKQCAVVDMTEDAYDEVLRVNLKGTFLVNQAAVREMLKRKVPEGSIVNIASIAGKGGCAKFAAYTASKGGVIAFTKSLAQELAGTNIRVNALLPGPTDTPMIAMFEEIRKVASTATLLKRFARTRGSGRRGQIFVQLWQLLHYGHKCRGRWWNVRLIQSFDQKKTLFFDIL</sequence>
<reference evidence="1 2" key="1">
    <citation type="journal article" date="2020" name="Cell">
        <title>Large-Scale Comparative Analyses of Tick Genomes Elucidate Their Genetic Diversity and Vector Capacities.</title>
        <authorList>
            <consortium name="Tick Genome and Microbiome Consortium (TIGMIC)"/>
            <person name="Jia N."/>
            <person name="Wang J."/>
            <person name="Shi W."/>
            <person name="Du L."/>
            <person name="Sun Y."/>
            <person name="Zhan W."/>
            <person name="Jiang J.F."/>
            <person name="Wang Q."/>
            <person name="Zhang B."/>
            <person name="Ji P."/>
            <person name="Bell-Sakyi L."/>
            <person name="Cui X.M."/>
            <person name="Yuan T.T."/>
            <person name="Jiang B.G."/>
            <person name="Yang W.F."/>
            <person name="Lam T.T."/>
            <person name="Chang Q.C."/>
            <person name="Ding S.J."/>
            <person name="Wang X.J."/>
            <person name="Zhu J.G."/>
            <person name="Ruan X.D."/>
            <person name="Zhao L."/>
            <person name="Wei J.T."/>
            <person name="Ye R.Z."/>
            <person name="Que T.C."/>
            <person name="Du C.H."/>
            <person name="Zhou Y.H."/>
            <person name="Cheng J.X."/>
            <person name="Dai P.F."/>
            <person name="Guo W.B."/>
            <person name="Han X.H."/>
            <person name="Huang E.J."/>
            <person name="Li L.F."/>
            <person name="Wei W."/>
            <person name="Gao Y.C."/>
            <person name="Liu J.Z."/>
            <person name="Shao H.Z."/>
            <person name="Wang X."/>
            <person name="Wang C.C."/>
            <person name="Yang T.C."/>
            <person name="Huo Q.B."/>
            <person name="Li W."/>
            <person name="Chen H.Y."/>
            <person name="Chen S.E."/>
            <person name="Zhou L.G."/>
            <person name="Ni X.B."/>
            <person name="Tian J.H."/>
            <person name="Sheng Y."/>
            <person name="Liu T."/>
            <person name="Pan Y.S."/>
            <person name="Xia L.Y."/>
            <person name="Li J."/>
            <person name="Zhao F."/>
            <person name="Cao W.C."/>
        </authorList>
    </citation>
    <scope>NUCLEOTIDE SEQUENCE [LARGE SCALE GENOMIC DNA]</scope>
    <source>
        <strain evidence="1">Iper-2018</strain>
    </source>
</reference>
<evidence type="ECO:0000313" key="1">
    <source>
        <dbReference type="EMBL" id="KAG0434131.1"/>
    </source>
</evidence>
<name>A0AC60QIG4_IXOPE</name>
<proteinExistence type="predicted"/>
<gene>
    <name evidence="1" type="ORF">HPB47_019330</name>
</gene>
<dbReference type="EMBL" id="JABSTQ010008731">
    <property type="protein sequence ID" value="KAG0434131.1"/>
    <property type="molecule type" value="Genomic_DNA"/>
</dbReference>
<accession>A0AC60QIG4</accession>
<comment type="caution">
    <text evidence="1">The sequence shown here is derived from an EMBL/GenBank/DDBJ whole genome shotgun (WGS) entry which is preliminary data.</text>
</comment>